<reference evidence="1 2" key="1">
    <citation type="journal article" date="2019" name="Philos. Trans. R. Soc. Lond., B, Biol. Sci.">
        <title>Ant behaviour and brain gene expression of defending hosts depend on the ecological success of the intruding social parasite.</title>
        <authorList>
            <person name="Kaur R."/>
            <person name="Stoldt M."/>
            <person name="Jongepier E."/>
            <person name="Feldmeyer B."/>
            <person name="Menzel F."/>
            <person name="Bornberg-Bauer E."/>
            <person name="Foitzik S."/>
        </authorList>
    </citation>
    <scope>NUCLEOTIDE SEQUENCE [LARGE SCALE GENOMIC DNA]</scope>
    <source>
        <tissue evidence="1">Whole body</tissue>
    </source>
</reference>
<dbReference type="EMBL" id="QBLH01001969">
    <property type="protein sequence ID" value="TGZ50473.1"/>
    <property type="molecule type" value="Genomic_DNA"/>
</dbReference>
<organism evidence="1 2">
    <name type="scientific">Temnothorax longispinosus</name>
    <dbReference type="NCBI Taxonomy" id="300112"/>
    <lineage>
        <taxon>Eukaryota</taxon>
        <taxon>Metazoa</taxon>
        <taxon>Ecdysozoa</taxon>
        <taxon>Arthropoda</taxon>
        <taxon>Hexapoda</taxon>
        <taxon>Insecta</taxon>
        <taxon>Pterygota</taxon>
        <taxon>Neoptera</taxon>
        <taxon>Endopterygota</taxon>
        <taxon>Hymenoptera</taxon>
        <taxon>Apocrita</taxon>
        <taxon>Aculeata</taxon>
        <taxon>Formicoidea</taxon>
        <taxon>Formicidae</taxon>
        <taxon>Myrmicinae</taxon>
        <taxon>Temnothorax</taxon>
    </lineage>
</organism>
<comment type="caution">
    <text evidence="1">The sequence shown here is derived from an EMBL/GenBank/DDBJ whole genome shotgun (WGS) entry which is preliminary data.</text>
</comment>
<sequence>MWASVAISLPRDSVTPTRIRVVVDYNYPKMAWRRGEGGVGKTVGTLLQLRSHQPSDLPEVVPNSDPSEALSILRVVPLRDDLRRTLAPLISRLPMYLKRINSRLFVISDTAVALVSSVVKPSFRCGKLRSELDAVRCTGITTNEVLNLNKLQGTRLPSAFASLCALLQFIPCQLPQNSLARVLRWYPALDTWGRAPRTRNGDMNIPGVEYPRAVNLFGTTRMKKVRLRIERHANLRRTRVRCWAKFFVLINVNVRSSPSGPCTFRSYVQVMGTS</sequence>
<name>A0A4S2KLB8_9HYME</name>
<keyword evidence="2" id="KW-1185">Reference proteome</keyword>
<protein>
    <submittedName>
        <fullName evidence="1">Uncharacterized protein</fullName>
    </submittedName>
</protein>
<gene>
    <name evidence="1" type="ORF">DBV15_04232</name>
</gene>
<evidence type="ECO:0000313" key="1">
    <source>
        <dbReference type="EMBL" id="TGZ50473.1"/>
    </source>
</evidence>
<proteinExistence type="predicted"/>
<evidence type="ECO:0000313" key="2">
    <source>
        <dbReference type="Proteomes" id="UP000310200"/>
    </source>
</evidence>
<dbReference type="AlphaFoldDB" id="A0A4S2KLB8"/>
<accession>A0A4S2KLB8</accession>
<dbReference type="Proteomes" id="UP000310200">
    <property type="component" value="Unassembled WGS sequence"/>
</dbReference>